<dbReference type="InterPro" id="IPR002295">
    <property type="entry name" value="N4/N6-MTase_EcoPI_Mod-like"/>
</dbReference>
<dbReference type="InterPro" id="IPR002052">
    <property type="entry name" value="DNA_methylase_N6_adenine_CS"/>
</dbReference>
<evidence type="ECO:0000256" key="3">
    <source>
        <dbReference type="ARBA" id="ARBA00022679"/>
    </source>
</evidence>
<proteinExistence type="inferred from homology"/>
<keyword evidence="5" id="KW-0680">Restriction system</keyword>
<dbReference type="GO" id="GO:0008170">
    <property type="term" value="F:N-methyltransferase activity"/>
    <property type="evidence" value="ECO:0007669"/>
    <property type="project" value="InterPro"/>
</dbReference>
<protein>
    <recommendedName>
        <fullName evidence="6">DNA methylase N-4/N-6 domain-containing protein</fullName>
    </recommendedName>
</protein>
<dbReference type="GO" id="GO:0032259">
    <property type="term" value="P:methylation"/>
    <property type="evidence" value="ECO:0007669"/>
    <property type="project" value="UniProtKB-KW"/>
</dbReference>
<dbReference type="Gene3D" id="3.40.50.150">
    <property type="entry name" value="Vaccinia Virus protein VP39"/>
    <property type="match status" value="1"/>
</dbReference>
<evidence type="ECO:0000259" key="6">
    <source>
        <dbReference type="Pfam" id="PF01555"/>
    </source>
</evidence>
<dbReference type="RefSeq" id="WP_054632843.1">
    <property type="nucleotide sequence ID" value="NZ_CP014672.1"/>
</dbReference>
<dbReference type="GO" id="GO:0003677">
    <property type="term" value="F:DNA binding"/>
    <property type="evidence" value="ECO:0007669"/>
    <property type="project" value="InterPro"/>
</dbReference>
<gene>
    <name evidence="7" type="ORF">CSTERTH_06975</name>
</gene>
<organism evidence="7 8">
    <name type="scientific">Thermoclostridium stercorarium subsp. thermolacticum DSM 2910</name>
    <dbReference type="NCBI Taxonomy" id="1121336"/>
    <lineage>
        <taxon>Bacteria</taxon>
        <taxon>Bacillati</taxon>
        <taxon>Bacillota</taxon>
        <taxon>Clostridia</taxon>
        <taxon>Eubacteriales</taxon>
        <taxon>Oscillospiraceae</taxon>
        <taxon>Thermoclostridium</taxon>
    </lineage>
</organism>
<evidence type="ECO:0000256" key="4">
    <source>
        <dbReference type="ARBA" id="ARBA00022691"/>
    </source>
</evidence>
<dbReference type="PROSITE" id="PS00092">
    <property type="entry name" value="N6_MTASE"/>
    <property type="match status" value="1"/>
</dbReference>
<dbReference type="OrthoDB" id="9800801at2"/>
<evidence type="ECO:0000256" key="2">
    <source>
        <dbReference type="ARBA" id="ARBA00022603"/>
    </source>
</evidence>
<name>A0A1B1YDE3_THEST</name>
<dbReference type="PRINTS" id="PR00506">
    <property type="entry name" value="D21N6MTFRASE"/>
</dbReference>
<dbReference type="Proteomes" id="UP000092971">
    <property type="component" value="Chromosome"/>
</dbReference>
<dbReference type="AlphaFoldDB" id="A0A1B1YDE3"/>
<dbReference type="EMBL" id="CP014672">
    <property type="protein sequence ID" value="ANW98786.1"/>
    <property type="molecule type" value="Genomic_DNA"/>
</dbReference>
<feature type="domain" description="DNA methylase N-4/N-6" evidence="6">
    <location>
        <begin position="114"/>
        <end position="433"/>
    </location>
</feature>
<dbReference type="SUPFAM" id="SSF53335">
    <property type="entry name" value="S-adenosyl-L-methionine-dependent methyltransferases"/>
    <property type="match status" value="1"/>
</dbReference>
<dbReference type="GO" id="GO:0009307">
    <property type="term" value="P:DNA restriction-modification system"/>
    <property type="evidence" value="ECO:0007669"/>
    <property type="project" value="UniProtKB-KW"/>
</dbReference>
<keyword evidence="3" id="KW-0808">Transferase</keyword>
<evidence type="ECO:0000256" key="5">
    <source>
        <dbReference type="ARBA" id="ARBA00022747"/>
    </source>
</evidence>
<comment type="similarity">
    <text evidence="1">Belongs to the N(4)/N(6)-methyltransferase family.</text>
</comment>
<dbReference type="InterPro" id="IPR002941">
    <property type="entry name" value="DNA_methylase_N4/N6"/>
</dbReference>
<dbReference type="Pfam" id="PF01555">
    <property type="entry name" value="N6_N4_Mtase"/>
    <property type="match status" value="1"/>
</dbReference>
<keyword evidence="4" id="KW-0949">S-adenosyl-L-methionine</keyword>
<dbReference type="InterPro" id="IPR029063">
    <property type="entry name" value="SAM-dependent_MTases_sf"/>
</dbReference>
<reference evidence="7 8" key="1">
    <citation type="submission" date="2016-02" db="EMBL/GenBank/DDBJ databases">
        <title>Comparison of Clostridium stercorarium subspecies using comparative genomics and transcriptomics.</title>
        <authorList>
            <person name="Schellenberg J."/>
            <person name="Thallinger G."/>
            <person name="Levin D.B."/>
            <person name="Zhang X."/>
            <person name="Alvare G."/>
            <person name="Fristensky B."/>
            <person name="Sparling R."/>
        </authorList>
    </citation>
    <scope>NUCLEOTIDE SEQUENCE [LARGE SCALE GENOMIC DNA]</scope>
    <source>
        <strain evidence="7 8">DSM 2910</strain>
    </source>
</reference>
<sequence length="621" mass="72101">MTKIEHVSRESFNLVQERYQRLKELFPEVFTEGKMDFTKLRAALGDLVDDRPERYLFTWAGKTEAIRSLQTSSWATLIPCPEESIDFDRANHIFIEGENLEVLKLLLKPYFGRVKMIYIDPPYNRGGEFIYHDDYKQPLDAYLKQTGQIDGNGNHMTSKLETNGRYHSAWLSMMYPRLFLSRQLLKDDGVIFVSIDDNEVHNLRLLMNEVFGEENAIAILPWKGRGGRQDSTHIAEIHEFVLFYAKNKELFVAGEMAKENEVFPKYDEVKKRRYKTQLARKWGVGSRRTDRPNLYYPIIAPDGSEVYPKLPNGEDGRWRWDKKRMEKEIAEGNIEFVKDGNEWIVYEKIWEPTEDEKRTKKFTTWLDDVGSTASGTKELKAIFDGQAPFDFPKPVTLLKRLIQIANTDDDSIIVDFFAGSCTTAHAVLELNMEDELNRQFIMVQFPEPTPEDSEARKIGYKTIAEVGKERIRRVIRGYGDDPKPMESVGFKVFKLASSNFKQWEDYTGNNPDEYLEQLSLFQTTLVDGYRNIDVIYEVILKEGYDLNSRIEQVENVTGNTVFRITDPIRNQFFYLCLDKQIHLEALEPLSLKEDDLFICLDTALGDTTKANLALQCRLKTI</sequence>
<evidence type="ECO:0000313" key="8">
    <source>
        <dbReference type="Proteomes" id="UP000092971"/>
    </source>
</evidence>
<evidence type="ECO:0000313" key="7">
    <source>
        <dbReference type="EMBL" id="ANW98786.1"/>
    </source>
</evidence>
<accession>A0A1B1YDE3</accession>
<dbReference type="PIRSF" id="PIRSF015855">
    <property type="entry name" value="TypeIII_Mtase_mKpnI"/>
    <property type="match status" value="1"/>
</dbReference>
<evidence type="ECO:0000256" key="1">
    <source>
        <dbReference type="ARBA" id="ARBA00006594"/>
    </source>
</evidence>
<dbReference type="REBASE" id="152965">
    <property type="entry name" value="M.Cst2910ORF6975P"/>
</dbReference>
<keyword evidence="2" id="KW-0489">Methyltransferase</keyword>